<protein>
    <submittedName>
        <fullName evidence="5">von Willebrand factor type A domain</fullName>
    </submittedName>
</protein>
<dbReference type="InterPro" id="IPR051266">
    <property type="entry name" value="CLCR"/>
</dbReference>
<dbReference type="OrthoDB" id="4318225at2"/>
<dbReference type="Pfam" id="PF13519">
    <property type="entry name" value="VWA_2"/>
    <property type="match status" value="1"/>
</dbReference>
<organism evidence="5 6">
    <name type="scientific">Corynebacterium mustelae</name>
    <dbReference type="NCBI Taxonomy" id="571915"/>
    <lineage>
        <taxon>Bacteria</taxon>
        <taxon>Bacillati</taxon>
        <taxon>Actinomycetota</taxon>
        <taxon>Actinomycetes</taxon>
        <taxon>Mycobacteriales</taxon>
        <taxon>Corynebacteriaceae</taxon>
        <taxon>Corynebacterium</taxon>
    </lineage>
</organism>
<evidence type="ECO:0000256" key="2">
    <source>
        <dbReference type="SAM" id="Phobius"/>
    </source>
</evidence>
<evidence type="ECO:0000256" key="1">
    <source>
        <dbReference type="SAM" id="MobiDB-lite"/>
    </source>
</evidence>
<dbReference type="KEGG" id="cmv:CMUST_06740"/>
<dbReference type="Gene3D" id="3.40.50.410">
    <property type="entry name" value="von Willebrand factor, type A domain"/>
    <property type="match status" value="1"/>
</dbReference>
<dbReference type="InterPro" id="IPR002035">
    <property type="entry name" value="VWF_A"/>
</dbReference>
<reference evidence="5 6" key="1">
    <citation type="journal article" date="2015" name="Genome Announc.">
        <title>Complete Genome Sequence of the Type Strain Corynebacterium mustelae DSM 45274, Isolated from Various Tissues of a Male Ferret with Lethal Sepsis.</title>
        <authorList>
            <person name="Ruckert C."/>
            <person name="Eimer J."/>
            <person name="Winkler A."/>
            <person name="Tauch A."/>
        </authorList>
    </citation>
    <scope>NUCLEOTIDE SEQUENCE [LARGE SCALE GENOMIC DNA]</scope>
    <source>
        <strain evidence="5 6">DSM 45274</strain>
    </source>
</reference>
<keyword evidence="3" id="KW-0732">Signal</keyword>
<accession>A0A0G3H3M2</accession>
<feature type="region of interest" description="Disordered" evidence="1">
    <location>
        <begin position="558"/>
        <end position="592"/>
    </location>
</feature>
<proteinExistence type="predicted"/>
<dbReference type="SMART" id="SM00327">
    <property type="entry name" value="VWA"/>
    <property type="match status" value="1"/>
</dbReference>
<evidence type="ECO:0000313" key="5">
    <source>
        <dbReference type="EMBL" id="AKK05682.1"/>
    </source>
</evidence>
<feature type="chain" id="PRO_5005184363" evidence="3">
    <location>
        <begin position="29"/>
        <end position="621"/>
    </location>
</feature>
<evidence type="ECO:0000256" key="3">
    <source>
        <dbReference type="SAM" id="SignalP"/>
    </source>
</evidence>
<dbReference type="STRING" id="571915.CMUST_06740"/>
<evidence type="ECO:0000259" key="4">
    <source>
        <dbReference type="PROSITE" id="PS50234"/>
    </source>
</evidence>
<name>A0A0G3H3M2_9CORY</name>
<dbReference type="AlphaFoldDB" id="A0A0G3H3M2"/>
<keyword evidence="6" id="KW-1185">Reference proteome</keyword>
<feature type="compositionally biased region" description="Polar residues" evidence="1">
    <location>
        <begin position="393"/>
        <end position="407"/>
    </location>
</feature>
<feature type="transmembrane region" description="Helical" evidence="2">
    <location>
        <begin position="596"/>
        <end position="617"/>
    </location>
</feature>
<evidence type="ECO:0000313" key="6">
    <source>
        <dbReference type="Proteomes" id="UP000035199"/>
    </source>
</evidence>
<dbReference type="PANTHER" id="PTHR10579:SF43">
    <property type="entry name" value="ZINC FINGER (C3HC4-TYPE RING FINGER) FAMILY PROTEIN"/>
    <property type="match status" value="1"/>
</dbReference>
<feature type="signal peptide" evidence="3">
    <location>
        <begin position="1"/>
        <end position="28"/>
    </location>
</feature>
<feature type="domain" description="VWFA" evidence="4">
    <location>
        <begin position="38"/>
        <end position="228"/>
    </location>
</feature>
<dbReference type="PROSITE" id="PS50234">
    <property type="entry name" value="VWFA"/>
    <property type="match status" value="1"/>
</dbReference>
<keyword evidence="2" id="KW-0812">Transmembrane</keyword>
<reference evidence="6" key="2">
    <citation type="submission" date="2015-05" db="EMBL/GenBank/DDBJ databases">
        <title>Complete genome sequence of Corynebacterium mustelae DSM 45274, isolated from various tissues of a male ferret with lethal sepsis.</title>
        <authorList>
            <person name="Ruckert C."/>
            <person name="Albersmeier A."/>
            <person name="Winkler A."/>
            <person name="Tauch A."/>
        </authorList>
    </citation>
    <scope>NUCLEOTIDE SEQUENCE [LARGE SCALE GENOMIC DNA]</scope>
    <source>
        <strain evidence="6">DSM 45274</strain>
    </source>
</reference>
<dbReference type="PANTHER" id="PTHR10579">
    <property type="entry name" value="CALCIUM-ACTIVATED CHLORIDE CHANNEL REGULATOR"/>
    <property type="match status" value="1"/>
</dbReference>
<feature type="region of interest" description="Disordered" evidence="1">
    <location>
        <begin position="369"/>
        <end position="411"/>
    </location>
</feature>
<dbReference type="SUPFAM" id="SSF53300">
    <property type="entry name" value="vWA-like"/>
    <property type="match status" value="1"/>
</dbReference>
<feature type="compositionally biased region" description="Polar residues" evidence="1">
    <location>
        <begin position="568"/>
        <end position="578"/>
    </location>
</feature>
<dbReference type="EMBL" id="CP011542">
    <property type="protein sequence ID" value="AKK05682.1"/>
    <property type="molecule type" value="Genomic_DNA"/>
</dbReference>
<dbReference type="Proteomes" id="UP000035199">
    <property type="component" value="Chromosome"/>
</dbReference>
<keyword evidence="2" id="KW-1133">Transmembrane helix</keyword>
<dbReference type="InterPro" id="IPR036465">
    <property type="entry name" value="vWFA_dom_sf"/>
</dbReference>
<sequence length="621" mass="65553">MPTFSFRTTFSLIAASVLMVGVSPVVSAQELAGSTLQPTVLVLDSSGSMLETDVDGRSRMDAAKQAVGEFIDQVPENAPLGLVTYGTGTGSSEEEKEAGCRDISVIARPGEKDKQALKDEVARFEPRGYTPIGNSLRTAAELLPKEGARSVVLVSDGIDTCAPPPVCEVAKELKDQGTDLVVHTVGFKVDEAARAELECIAQVTGGTYADASSAESLKASLTTVTTRTAVGYQLPSTRVEFSADKDKAPTLDVGTLENPARYHVVASTTEKEPAHFTLDVPENHTLHIAMRTVPPVGTKKFLEGHYGITLFAESCSGETLTASDITADKPASGYFIAQDCTGEQRFNLSFADSPVKDIDFTVVAVPKPTDLGDDFNKTPSTGRSREDLGQPAPSENPQKVTPASQPDESAPLIDGTVEAEIVEGETQFFAVPIEWGQALDVTAEVLEDTLTQGDDFATGLQRSLDVSFSNAIHEKVASENSGPLFTKDIGKPEVIGTTFPISYANAGGAEHASHSSWLGGTHYVQVSARSHGRDSNTDATTELKPIKYRLTATPVGQAVKGPTFPKTAAQSPKTSSTAAKADESPSAATEEKDSGWLFPGAIIALVIAAIASAGYALQRKK</sequence>
<dbReference type="PATRIC" id="fig|571915.4.peg.1435"/>
<gene>
    <name evidence="5" type="ORF">CMUST_06740</name>
</gene>
<keyword evidence="2" id="KW-0472">Membrane</keyword>
<dbReference type="RefSeq" id="WP_052844566.1">
    <property type="nucleotide sequence ID" value="NZ_CP011542.1"/>
</dbReference>